<feature type="compositionally biased region" description="Basic residues" evidence="2">
    <location>
        <begin position="1"/>
        <end position="14"/>
    </location>
</feature>
<feature type="coiled-coil region" evidence="1">
    <location>
        <begin position="190"/>
        <end position="224"/>
    </location>
</feature>
<evidence type="ECO:0000313" key="4">
    <source>
        <dbReference type="Proteomes" id="UP001049176"/>
    </source>
</evidence>
<dbReference type="RefSeq" id="XP_043003982.1">
    <property type="nucleotide sequence ID" value="XM_043158630.1"/>
</dbReference>
<evidence type="ECO:0000256" key="1">
    <source>
        <dbReference type="SAM" id="Coils"/>
    </source>
</evidence>
<feature type="compositionally biased region" description="Polar residues" evidence="2">
    <location>
        <begin position="99"/>
        <end position="109"/>
    </location>
</feature>
<dbReference type="KEGG" id="more:E1B28_013472"/>
<feature type="region of interest" description="Disordered" evidence="2">
    <location>
        <begin position="63"/>
        <end position="141"/>
    </location>
</feature>
<dbReference type="EMBL" id="CM032189">
    <property type="protein sequence ID" value="KAG7087511.1"/>
    <property type="molecule type" value="Genomic_DNA"/>
</dbReference>
<proteinExistence type="predicted"/>
<accession>A0A9P7UP22</accession>
<evidence type="ECO:0000256" key="2">
    <source>
        <dbReference type="SAM" id="MobiDB-lite"/>
    </source>
</evidence>
<keyword evidence="4" id="KW-1185">Reference proteome</keyword>
<organism evidence="3 4">
    <name type="scientific">Marasmius oreades</name>
    <name type="common">fairy-ring Marasmius</name>
    <dbReference type="NCBI Taxonomy" id="181124"/>
    <lineage>
        <taxon>Eukaryota</taxon>
        <taxon>Fungi</taxon>
        <taxon>Dikarya</taxon>
        <taxon>Basidiomycota</taxon>
        <taxon>Agaricomycotina</taxon>
        <taxon>Agaricomycetes</taxon>
        <taxon>Agaricomycetidae</taxon>
        <taxon>Agaricales</taxon>
        <taxon>Marasmiineae</taxon>
        <taxon>Marasmiaceae</taxon>
        <taxon>Marasmius</taxon>
    </lineage>
</organism>
<protein>
    <submittedName>
        <fullName evidence="3">Uncharacterized protein</fullName>
    </submittedName>
</protein>
<name>A0A9P7UP22_9AGAR</name>
<reference evidence="3" key="1">
    <citation type="journal article" date="2021" name="Genome Biol. Evol.">
        <title>The assembled and annotated genome of the fairy-ring fungus Marasmius oreades.</title>
        <authorList>
            <person name="Hiltunen M."/>
            <person name="Ament-Velasquez S.L."/>
            <person name="Johannesson H."/>
        </authorList>
    </citation>
    <scope>NUCLEOTIDE SEQUENCE</scope>
    <source>
        <strain evidence="3">03SP1</strain>
    </source>
</reference>
<gene>
    <name evidence="3" type="ORF">E1B28_013472</name>
</gene>
<feature type="region of interest" description="Disordered" evidence="2">
    <location>
        <begin position="1"/>
        <end position="47"/>
    </location>
</feature>
<sequence>MRSHRGRSRGRSRAFAKSQRPVLVDADTTTHTHPAPPPPRPSTSRSKIGHMTEAFHNMLHAPPLASAAHPPPSRLPMSQSQQQSLSHSKSLSLPATGLDRQQTSSTSLTVRHRSVTPMLSEEGDELPRKRKKQGNTSIADLTEPLYPSSSCLDSCSGPYRSEAAKVGCNRVERNTIRLENQVEQELQGICGDVERKAVDLKQKAESLEQRLHALERSSPSVERQTATLPAVSPTPSIPILHAPPSSTLHTTDVLQLMSQLVTNQQLFMQNTHQQLWHNFTTLETVLNASSSRTLPTATTSLQLPSLAASSPGLHCESESMHHHMLSMEGEPDASGLDDDGIARDTCLTEKQLLLMTSQTLRTCNCDHRPQHLPLLPKKRT</sequence>
<feature type="compositionally biased region" description="Low complexity" evidence="2">
    <location>
        <begin position="75"/>
        <end position="94"/>
    </location>
</feature>
<keyword evidence="1" id="KW-0175">Coiled coil</keyword>
<comment type="caution">
    <text evidence="3">The sequence shown here is derived from an EMBL/GenBank/DDBJ whole genome shotgun (WGS) entry which is preliminary data.</text>
</comment>
<dbReference type="Proteomes" id="UP001049176">
    <property type="component" value="Chromosome 9"/>
</dbReference>
<dbReference type="AlphaFoldDB" id="A0A9P7UP22"/>
<dbReference type="GeneID" id="66082547"/>
<evidence type="ECO:0000313" key="3">
    <source>
        <dbReference type="EMBL" id="KAG7087511.1"/>
    </source>
</evidence>